<gene>
    <name evidence="1" type="ORF">JF887_08785</name>
</gene>
<organism evidence="1 2">
    <name type="scientific">Candidatus Amunia macphersoniae</name>
    <dbReference type="NCBI Taxonomy" id="3127014"/>
    <lineage>
        <taxon>Bacteria</taxon>
        <taxon>Bacillati</taxon>
        <taxon>Candidatus Dormiibacterota</taxon>
        <taxon>Candidatus Dormibacteria</taxon>
        <taxon>Candidatus Aeolococcales</taxon>
        <taxon>Candidatus Aeolococcaceae</taxon>
        <taxon>Candidatus Amunia</taxon>
    </lineage>
</organism>
<evidence type="ECO:0000313" key="2">
    <source>
        <dbReference type="Proteomes" id="UP000614410"/>
    </source>
</evidence>
<reference evidence="1 2" key="1">
    <citation type="submission" date="2020-10" db="EMBL/GenBank/DDBJ databases">
        <title>Ca. Dormibacterota MAGs.</title>
        <authorList>
            <person name="Montgomery K."/>
        </authorList>
    </citation>
    <scope>NUCLEOTIDE SEQUENCE [LARGE SCALE GENOMIC DNA]</scope>
    <source>
        <strain evidence="1">Mitchell_Peninsula_5</strain>
    </source>
</reference>
<name>A0A934KHE6_9BACT</name>
<proteinExistence type="predicted"/>
<accession>A0A934KHE6</accession>
<dbReference type="EMBL" id="JAEKNN010000046">
    <property type="protein sequence ID" value="MBJ7609506.1"/>
    <property type="molecule type" value="Genomic_DNA"/>
</dbReference>
<sequence length="78" mass="8394">MAVVRHGVWQGWHHIEVDEGADRVVVTAYVGTLNAIADRQARGESLLFVMKGVLRPVHIPLSEPLGGRLLQDGAKAGA</sequence>
<dbReference type="Proteomes" id="UP000614410">
    <property type="component" value="Unassembled WGS sequence"/>
</dbReference>
<evidence type="ECO:0000313" key="1">
    <source>
        <dbReference type="EMBL" id="MBJ7609506.1"/>
    </source>
</evidence>
<protein>
    <submittedName>
        <fullName evidence="1">Uncharacterized protein</fullName>
    </submittedName>
</protein>
<dbReference type="AlphaFoldDB" id="A0A934KHE6"/>
<comment type="caution">
    <text evidence="1">The sequence shown here is derived from an EMBL/GenBank/DDBJ whole genome shotgun (WGS) entry which is preliminary data.</text>
</comment>